<dbReference type="InterPro" id="IPR001810">
    <property type="entry name" value="F-box_dom"/>
</dbReference>
<reference evidence="3 4" key="2">
    <citation type="submission" date="2024-10" db="EMBL/GenBank/DDBJ databases">
        <authorList>
            <person name="Ryan C."/>
        </authorList>
    </citation>
    <scope>NUCLEOTIDE SEQUENCE [LARGE SCALE GENOMIC DNA]</scope>
</reference>
<dbReference type="InterPro" id="IPR053772">
    <property type="entry name" value="At1g61320/At1g61330-like"/>
</dbReference>
<evidence type="ECO:0000259" key="2">
    <source>
        <dbReference type="Pfam" id="PF23622"/>
    </source>
</evidence>
<dbReference type="PANTHER" id="PTHR34145:SF16">
    <property type="entry name" value="F-BOX DOMAIN-CONTAINING PROTEIN"/>
    <property type="match status" value="1"/>
</dbReference>
<sequence length="513" mass="58334">MGLLDLMHHKSMERQPDCRRRRAQDTNGLVAQAKINVLPCQQDDDSQGGERDIQMPNLPEDIWHHIHSLMPMRDAAQAACVSHAFLRSWRCHPNLTFSGTALGMNKKTCVNDEIARDFLSKVDQILRKHSGIGVKKLTINMSQFYTAKDSCYVNSWLLIAVTPGIEELTLQLSMGEYNFPCSLLSNGSGESIRYLHLCGCSFRPTAELPWLKSLTKVWLHAVCFTGDELGCLLCNSFALERLVLTHCDELVCLKIPCMLRWLRYLKVFCCENLRMIDNDAPNISSFLYAGERIQLSLGDTLKMEYIHLMCRGALHYACVELPSSMPNLKIADINSANEMANAPVLRSKFLHLKKLIIRPTTITFSYDYFSLVSLLDACPSLETLILDVSERKMEHVSIFTDPSDLRKGQQHHKMKRVKILGFTSAKSLVELTCHFLESITSLEYLTLESYQSRPRCSVPANKRRKCFPLPIDVLREAQRGLLAIRTYIEPKVPSMVKLRVVEPCRRCHAAVEL</sequence>
<accession>A0ABC8X4D8</accession>
<dbReference type="EMBL" id="OZ075124">
    <property type="protein sequence ID" value="CAL4920706.1"/>
    <property type="molecule type" value="Genomic_DNA"/>
</dbReference>
<evidence type="ECO:0000313" key="3">
    <source>
        <dbReference type="EMBL" id="CAL4920706.1"/>
    </source>
</evidence>
<reference evidence="4" key="1">
    <citation type="submission" date="2024-06" db="EMBL/GenBank/DDBJ databases">
        <authorList>
            <person name="Ryan C."/>
        </authorList>
    </citation>
    <scope>NUCLEOTIDE SEQUENCE [LARGE SCALE GENOMIC DNA]</scope>
</reference>
<name>A0ABC8X4D8_9POAL</name>
<proteinExistence type="predicted"/>
<protein>
    <recommendedName>
        <fullName evidence="5">F-box domain-containing protein</fullName>
    </recommendedName>
</protein>
<organism evidence="3 4">
    <name type="scientific">Urochloa decumbens</name>
    <dbReference type="NCBI Taxonomy" id="240449"/>
    <lineage>
        <taxon>Eukaryota</taxon>
        <taxon>Viridiplantae</taxon>
        <taxon>Streptophyta</taxon>
        <taxon>Embryophyta</taxon>
        <taxon>Tracheophyta</taxon>
        <taxon>Spermatophyta</taxon>
        <taxon>Magnoliopsida</taxon>
        <taxon>Liliopsida</taxon>
        <taxon>Poales</taxon>
        <taxon>Poaceae</taxon>
        <taxon>PACMAD clade</taxon>
        <taxon>Panicoideae</taxon>
        <taxon>Panicodae</taxon>
        <taxon>Paniceae</taxon>
        <taxon>Melinidinae</taxon>
        <taxon>Urochloa</taxon>
    </lineage>
</organism>
<dbReference type="InterPro" id="IPR036047">
    <property type="entry name" value="F-box-like_dom_sf"/>
</dbReference>
<keyword evidence="4" id="KW-1185">Reference proteome</keyword>
<dbReference type="InterPro" id="IPR032675">
    <property type="entry name" value="LRR_dom_sf"/>
</dbReference>
<gene>
    <name evidence="3" type="ORF">URODEC1_LOCUS20597</name>
</gene>
<evidence type="ECO:0000313" key="4">
    <source>
        <dbReference type="Proteomes" id="UP001497457"/>
    </source>
</evidence>
<evidence type="ECO:0008006" key="5">
    <source>
        <dbReference type="Google" id="ProtNLM"/>
    </source>
</evidence>
<dbReference type="Proteomes" id="UP001497457">
    <property type="component" value="Chromosome 14rd"/>
</dbReference>
<feature type="domain" description="F-box" evidence="1">
    <location>
        <begin position="56"/>
        <end position="90"/>
    </location>
</feature>
<dbReference type="PANTHER" id="PTHR34145">
    <property type="entry name" value="OS02G0105600 PROTEIN"/>
    <property type="match status" value="1"/>
</dbReference>
<dbReference type="InterPro" id="IPR055357">
    <property type="entry name" value="LRR_At1g61320_AtMIF1"/>
</dbReference>
<evidence type="ECO:0000259" key="1">
    <source>
        <dbReference type="Pfam" id="PF00646"/>
    </source>
</evidence>
<dbReference type="Pfam" id="PF23622">
    <property type="entry name" value="LRR_At1g61320_AtMIF1"/>
    <property type="match status" value="1"/>
</dbReference>
<dbReference type="SUPFAM" id="SSF81383">
    <property type="entry name" value="F-box domain"/>
    <property type="match status" value="1"/>
</dbReference>
<dbReference type="Pfam" id="PF00646">
    <property type="entry name" value="F-box"/>
    <property type="match status" value="1"/>
</dbReference>
<dbReference type="AlphaFoldDB" id="A0ABC8X4D8"/>
<feature type="domain" description="At1g61320/AtMIF1 LRR" evidence="2">
    <location>
        <begin position="125"/>
        <end position="504"/>
    </location>
</feature>
<dbReference type="Gene3D" id="3.80.10.10">
    <property type="entry name" value="Ribonuclease Inhibitor"/>
    <property type="match status" value="1"/>
</dbReference>
<dbReference type="SUPFAM" id="SSF52058">
    <property type="entry name" value="L domain-like"/>
    <property type="match status" value="1"/>
</dbReference>